<dbReference type="HAMAP" id="MF_01161">
    <property type="entry name" value="tRNA_Ile_lys_synt"/>
    <property type="match status" value="1"/>
</dbReference>
<dbReference type="Pfam" id="PF09179">
    <property type="entry name" value="TilS"/>
    <property type="match status" value="1"/>
</dbReference>
<protein>
    <recommendedName>
        <fullName evidence="8">tRNA(Ile)-lysidine synthase</fullName>
        <ecNumber evidence="8">6.3.4.19</ecNumber>
    </recommendedName>
    <alternativeName>
        <fullName evidence="8">tRNA(Ile)-2-lysyl-cytidine synthase</fullName>
    </alternativeName>
    <alternativeName>
        <fullName evidence="8">tRNA(Ile)-lysidine synthetase</fullName>
    </alternativeName>
</protein>
<keyword evidence="2 8" id="KW-0963">Cytoplasm</keyword>
<comment type="caution">
    <text evidence="10">The sequence shown here is derived from an EMBL/GenBank/DDBJ whole genome shotgun (WGS) entry which is preliminary data.</text>
</comment>
<dbReference type="EMBL" id="JACOOL010000015">
    <property type="protein sequence ID" value="MBC5638423.1"/>
    <property type="molecule type" value="Genomic_DNA"/>
</dbReference>
<dbReference type="Pfam" id="PF01171">
    <property type="entry name" value="ATP_bind_3"/>
    <property type="match status" value="1"/>
</dbReference>
<dbReference type="GO" id="GO:0032267">
    <property type="term" value="F:tRNA(Ile)-lysidine synthase activity"/>
    <property type="evidence" value="ECO:0007669"/>
    <property type="project" value="UniProtKB-EC"/>
</dbReference>
<accession>A0A923RKR9</accession>
<dbReference type="InterPro" id="IPR014729">
    <property type="entry name" value="Rossmann-like_a/b/a_fold"/>
</dbReference>
<keyword evidence="3 8" id="KW-0436">Ligase</keyword>
<evidence type="ECO:0000256" key="7">
    <source>
        <dbReference type="ARBA" id="ARBA00048539"/>
    </source>
</evidence>
<feature type="domain" description="Lysidine-tRNA(Ile) synthetase C-terminal" evidence="9">
    <location>
        <begin position="385"/>
        <end position="455"/>
    </location>
</feature>
<dbReference type="EC" id="6.3.4.19" evidence="8"/>
<sequence length="464" mass="54175">MNEVVESFIHKHQLLSPESTVLVAVSGGPDSLALLHFLNRMQKQWRLRIVALSVDHGLRGEESVEDLHYVENICRKWNIEFVGTSIDVNEYKKKMHLGTQIAARELRYAFFAEKMQHFQADYLAFGHHGDDQAETMVMRMVRMADSSSLAGIPVKREFAGGFIIRPFLCVTKKAIEDYCKENNIVPRLDPSNETVDYTRNYFRHKVLPLLKEKNPNLHKTMQHLNESLEMDETFLQSEAKKMFEDVVIAEKKPIKVMFRIDQFQSRASALQRRAFHLILNYLYHEDVPKDLSYVHEEQFFMLMNKEKGNVQIDFPRHLKVEKAYNKLIFYFQQKEENEPFHEVLAVPGEVLLPNGDTIRATYTNEVAIQNEHTYICLASQVVLPLHIRNRQDGDRMTWNGLNGSKKLKDIFIDAKVPLHDRNRWPVVTDNNGDILWLIGIKKRDSIPKQKHSLYIQLNYQQGKL</sequence>
<gene>
    <name evidence="8 10" type="primary">tilS</name>
    <name evidence="10" type="ORF">H8S33_16725</name>
</gene>
<feature type="binding site" evidence="8">
    <location>
        <begin position="26"/>
        <end position="31"/>
    </location>
    <ligand>
        <name>ATP</name>
        <dbReference type="ChEBI" id="CHEBI:30616"/>
    </ligand>
</feature>
<dbReference type="InterPro" id="IPR012796">
    <property type="entry name" value="Lysidine-tRNA-synth_C"/>
</dbReference>
<dbReference type="Gene3D" id="3.30.465.60">
    <property type="match status" value="1"/>
</dbReference>
<proteinExistence type="inferred from homology"/>
<comment type="function">
    <text evidence="8">Ligates lysine onto the cytidine present at position 34 of the AUA codon-specific tRNA(Ile) that contains the anticodon CAU, in an ATP-dependent manner. Cytidine is converted to lysidine, thus changing the amino acid specificity of the tRNA from methionine to isoleucine.</text>
</comment>
<dbReference type="Gene3D" id="3.40.50.620">
    <property type="entry name" value="HUPs"/>
    <property type="match status" value="1"/>
</dbReference>
<reference evidence="10" key="1">
    <citation type="submission" date="2020-08" db="EMBL/GenBank/DDBJ databases">
        <title>Genome public.</title>
        <authorList>
            <person name="Liu C."/>
            <person name="Sun Q."/>
        </authorList>
    </citation>
    <scope>NUCLEOTIDE SEQUENCE</scope>
    <source>
        <strain evidence="10">BX22</strain>
    </source>
</reference>
<keyword evidence="6 8" id="KW-0067">ATP-binding</keyword>
<dbReference type="GO" id="GO:0005524">
    <property type="term" value="F:ATP binding"/>
    <property type="evidence" value="ECO:0007669"/>
    <property type="project" value="UniProtKB-UniRule"/>
</dbReference>
<comment type="subcellular location">
    <subcellularLocation>
        <location evidence="1 8">Cytoplasm</location>
    </subcellularLocation>
</comment>
<dbReference type="SUPFAM" id="SSF82829">
    <property type="entry name" value="MesJ substrate recognition domain-like"/>
    <property type="match status" value="1"/>
</dbReference>
<dbReference type="GO" id="GO:0005737">
    <property type="term" value="C:cytoplasm"/>
    <property type="evidence" value="ECO:0007669"/>
    <property type="project" value="UniProtKB-SubCell"/>
</dbReference>
<keyword evidence="4 8" id="KW-0819">tRNA processing</keyword>
<evidence type="ECO:0000256" key="8">
    <source>
        <dbReference type="HAMAP-Rule" id="MF_01161"/>
    </source>
</evidence>
<dbReference type="NCBIfam" id="TIGR02432">
    <property type="entry name" value="lysidine_TilS_N"/>
    <property type="match status" value="1"/>
</dbReference>
<evidence type="ECO:0000256" key="3">
    <source>
        <dbReference type="ARBA" id="ARBA00022598"/>
    </source>
</evidence>
<dbReference type="PANTHER" id="PTHR43033:SF1">
    <property type="entry name" value="TRNA(ILE)-LYSIDINE SYNTHASE-RELATED"/>
    <property type="match status" value="1"/>
</dbReference>
<dbReference type="SMART" id="SM00977">
    <property type="entry name" value="TilS_C"/>
    <property type="match status" value="1"/>
</dbReference>
<dbReference type="Proteomes" id="UP000637359">
    <property type="component" value="Unassembled WGS sequence"/>
</dbReference>
<comment type="domain">
    <text evidence="8">The N-terminal region contains the highly conserved SGGXDS motif, predicted to be a P-loop motif involved in ATP binding.</text>
</comment>
<comment type="similarity">
    <text evidence="8">Belongs to the tRNA(Ile)-lysidine synthase family.</text>
</comment>
<evidence type="ECO:0000256" key="2">
    <source>
        <dbReference type="ARBA" id="ARBA00022490"/>
    </source>
</evidence>
<dbReference type="NCBIfam" id="TIGR02433">
    <property type="entry name" value="lysidine_TilS_C"/>
    <property type="match status" value="1"/>
</dbReference>
<evidence type="ECO:0000256" key="5">
    <source>
        <dbReference type="ARBA" id="ARBA00022741"/>
    </source>
</evidence>
<dbReference type="SUPFAM" id="SSF56037">
    <property type="entry name" value="PheT/TilS domain"/>
    <property type="match status" value="1"/>
</dbReference>
<keyword evidence="11" id="KW-1185">Reference proteome</keyword>
<dbReference type="InterPro" id="IPR012094">
    <property type="entry name" value="tRNA_Ile_lys_synt"/>
</dbReference>
<dbReference type="Pfam" id="PF11734">
    <property type="entry name" value="TilS_C"/>
    <property type="match status" value="1"/>
</dbReference>
<evidence type="ECO:0000256" key="1">
    <source>
        <dbReference type="ARBA" id="ARBA00004496"/>
    </source>
</evidence>
<dbReference type="InterPro" id="IPR011063">
    <property type="entry name" value="TilS/TtcA_N"/>
</dbReference>
<dbReference type="SUPFAM" id="SSF52402">
    <property type="entry name" value="Adenine nucleotide alpha hydrolases-like"/>
    <property type="match status" value="1"/>
</dbReference>
<dbReference type="GO" id="GO:0006400">
    <property type="term" value="P:tRNA modification"/>
    <property type="evidence" value="ECO:0007669"/>
    <property type="project" value="UniProtKB-UniRule"/>
</dbReference>
<dbReference type="CDD" id="cd01992">
    <property type="entry name" value="TilS_N"/>
    <property type="match status" value="1"/>
</dbReference>
<keyword evidence="5 8" id="KW-0547">Nucleotide-binding</keyword>
<dbReference type="InterPro" id="IPR012795">
    <property type="entry name" value="tRNA_Ile_lys_synt_N"/>
</dbReference>
<comment type="catalytic activity">
    <reaction evidence="7 8">
        <text>cytidine(34) in tRNA(Ile2) + L-lysine + ATP = lysidine(34) in tRNA(Ile2) + AMP + diphosphate + H(+)</text>
        <dbReference type="Rhea" id="RHEA:43744"/>
        <dbReference type="Rhea" id="RHEA-COMP:10625"/>
        <dbReference type="Rhea" id="RHEA-COMP:10670"/>
        <dbReference type="ChEBI" id="CHEBI:15378"/>
        <dbReference type="ChEBI" id="CHEBI:30616"/>
        <dbReference type="ChEBI" id="CHEBI:32551"/>
        <dbReference type="ChEBI" id="CHEBI:33019"/>
        <dbReference type="ChEBI" id="CHEBI:82748"/>
        <dbReference type="ChEBI" id="CHEBI:83665"/>
        <dbReference type="ChEBI" id="CHEBI:456215"/>
        <dbReference type="EC" id="6.3.4.19"/>
    </reaction>
</comment>
<name>A0A923RKR9_9BACI</name>
<dbReference type="AlphaFoldDB" id="A0A923RKR9"/>
<evidence type="ECO:0000313" key="11">
    <source>
        <dbReference type="Proteomes" id="UP000637359"/>
    </source>
</evidence>
<evidence type="ECO:0000313" key="10">
    <source>
        <dbReference type="EMBL" id="MBC5638423.1"/>
    </source>
</evidence>
<evidence type="ECO:0000259" key="9">
    <source>
        <dbReference type="SMART" id="SM00977"/>
    </source>
</evidence>
<evidence type="ECO:0000256" key="4">
    <source>
        <dbReference type="ARBA" id="ARBA00022694"/>
    </source>
</evidence>
<dbReference type="RefSeq" id="WP_186871130.1">
    <property type="nucleotide sequence ID" value="NZ_JACOOL010000015.1"/>
</dbReference>
<dbReference type="InterPro" id="IPR015262">
    <property type="entry name" value="tRNA_Ile_lys_synt_subst-bd"/>
</dbReference>
<organism evidence="10 11">
    <name type="scientific">Ornithinibacillus hominis</name>
    <dbReference type="NCBI Taxonomy" id="2763055"/>
    <lineage>
        <taxon>Bacteria</taxon>
        <taxon>Bacillati</taxon>
        <taxon>Bacillota</taxon>
        <taxon>Bacilli</taxon>
        <taxon>Bacillales</taxon>
        <taxon>Bacillaceae</taxon>
        <taxon>Ornithinibacillus</taxon>
    </lineage>
</organism>
<dbReference type="PANTHER" id="PTHR43033">
    <property type="entry name" value="TRNA(ILE)-LYSIDINE SYNTHASE-RELATED"/>
    <property type="match status" value="1"/>
</dbReference>
<evidence type="ECO:0000256" key="6">
    <source>
        <dbReference type="ARBA" id="ARBA00022840"/>
    </source>
</evidence>